<evidence type="ECO:0000313" key="3">
    <source>
        <dbReference type="Proteomes" id="UP001320326"/>
    </source>
</evidence>
<evidence type="ECO:0000259" key="1">
    <source>
        <dbReference type="Pfam" id="PF12146"/>
    </source>
</evidence>
<dbReference type="InterPro" id="IPR022742">
    <property type="entry name" value="Hydrolase_4"/>
</dbReference>
<reference evidence="2 3" key="1">
    <citation type="journal article" date="2022" name="Int. J. Syst. Evol. Microbiol.">
        <title>&lt;i&gt;Sideroxyarcus emersonii&lt;/i&gt; gen. nov. sp. nov., a neutrophilic, microaerobic iron- and thiosulfate-oxidizing bacterium isolated from iron-rich wetland sediment.</title>
        <authorList>
            <person name="Kato S."/>
            <person name="Itoh T."/>
            <person name="Iino T."/>
            <person name="Ohkuma M."/>
        </authorList>
    </citation>
    <scope>NUCLEOTIDE SEQUENCE [LARGE SCALE GENOMIC DNA]</scope>
    <source>
        <strain evidence="2 3">MIZ01</strain>
    </source>
</reference>
<dbReference type="EMBL" id="AP023423">
    <property type="protein sequence ID" value="BCK88388.1"/>
    <property type="molecule type" value="Genomic_DNA"/>
</dbReference>
<proteinExistence type="predicted"/>
<dbReference type="KEGG" id="seme:MIZ01_2192"/>
<name>A0AAN2BZR2_9PROT</name>
<dbReference type="SUPFAM" id="SSF53474">
    <property type="entry name" value="alpha/beta-Hydrolases"/>
    <property type="match status" value="1"/>
</dbReference>
<dbReference type="InterPro" id="IPR029058">
    <property type="entry name" value="AB_hydrolase_fold"/>
</dbReference>
<dbReference type="Proteomes" id="UP001320326">
    <property type="component" value="Chromosome"/>
</dbReference>
<organism evidence="2 3">
    <name type="scientific">Sideroxyarcus emersonii</name>
    <dbReference type="NCBI Taxonomy" id="2764705"/>
    <lineage>
        <taxon>Bacteria</taxon>
        <taxon>Pseudomonadati</taxon>
        <taxon>Pseudomonadota</taxon>
        <taxon>Betaproteobacteria</taxon>
        <taxon>Nitrosomonadales</taxon>
        <taxon>Gallionellaceae</taxon>
        <taxon>Sideroxyarcus</taxon>
    </lineage>
</organism>
<dbReference type="Gene3D" id="3.40.50.1820">
    <property type="entry name" value="alpha/beta hydrolase"/>
    <property type="match status" value="1"/>
</dbReference>
<keyword evidence="3" id="KW-1185">Reference proteome</keyword>
<dbReference type="AlphaFoldDB" id="A0AAN2BZR2"/>
<protein>
    <recommendedName>
        <fullName evidence="1">Serine aminopeptidase S33 domain-containing protein</fullName>
    </recommendedName>
</protein>
<gene>
    <name evidence="2" type="ORF">MIZ01_2192</name>
</gene>
<sequence length="396" mass="44464">MGADDNSGLLREYDGEKMGILGLRHRPSGVNARFAGKGWPFADYVSQTQAMLRQLHEGKNEAERIVTGNSPFELHPAGDYRQGRDKPCRRGVLLTHGLTDSPYHMRHLAAFFQRNGFRVMAVLLPGHGTQPGDLLEMHRREWAAAVAYGADCLAAEADEIYLAGFSAGAALSVLQAVQDLRVRGLFLFSPAFEITPLARWANLHKLYSWLMPAAAWVSVMQDKDLYKYESFCKNAAAQMHALTQALPQCDMDIPVFAAASADDATVMPAATLRFMQRARHPCSRLVWYSTEKIERRNVEWVDSAIPERRILSSAHTAIVMPPDDPHYGAAGDYANCLHYCEKDGERYRACMTQPQDAWLGEVDPQYLGRGLLRRLMYNPHYAAMEASMQRFIEELP</sequence>
<dbReference type="Pfam" id="PF12146">
    <property type="entry name" value="Hydrolase_4"/>
    <property type="match status" value="1"/>
</dbReference>
<evidence type="ECO:0000313" key="2">
    <source>
        <dbReference type="EMBL" id="BCK88388.1"/>
    </source>
</evidence>
<feature type="domain" description="Serine aminopeptidase S33" evidence="1">
    <location>
        <begin position="89"/>
        <end position="288"/>
    </location>
</feature>
<accession>A0AAN2BZR2</accession>